<dbReference type="NCBIfam" id="TIGR00773">
    <property type="entry name" value="NhaA"/>
    <property type="match status" value="1"/>
</dbReference>
<dbReference type="AlphaFoldDB" id="A0A4Y9F529"/>
<gene>
    <name evidence="11 12" type="primary">nhaA</name>
    <name evidence="12" type="ORF">E4U03_06335</name>
</gene>
<feature type="transmembrane region" description="Helical" evidence="11">
    <location>
        <begin position="92"/>
        <end position="109"/>
    </location>
</feature>
<feature type="transmembrane region" description="Helical" evidence="11">
    <location>
        <begin position="180"/>
        <end position="200"/>
    </location>
</feature>
<dbReference type="HAMAP" id="MF_01844">
    <property type="entry name" value="NhaA"/>
    <property type="match status" value="1"/>
</dbReference>
<dbReference type="Gene3D" id="1.20.1530.10">
    <property type="entry name" value="Na+/H+ antiporter like domain"/>
    <property type="match status" value="1"/>
</dbReference>
<comment type="similarity">
    <text evidence="11">Belongs to the NhaA Na(+)/H(+) (TC 2.A.33) antiporter family.</text>
</comment>
<organism evidence="12 13">
    <name type="scientific">Rothia nasimurium</name>
    <dbReference type="NCBI Taxonomy" id="85336"/>
    <lineage>
        <taxon>Bacteria</taxon>
        <taxon>Bacillati</taxon>
        <taxon>Actinomycetota</taxon>
        <taxon>Actinomycetes</taxon>
        <taxon>Micrococcales</taxon>
        <taxon>Micrococcaceae</taxon>
        <taxon>Rothia</taxon>
    </lineage>
</organism>
<feature type="transmembrane region" description="Helical" evidence="11">
    <location>
        <begin position="315"/>
        <end position="334"/>
    </location>
</feature>
<dbReference type="OrthoDB" id="117402at2"/>
<comment type="subcellular location">
    <subcellularLocation>
        <location evidence="1">Cell inner membrane</location>
        <topology evidence="1">Multi-pass membrane protein</topology>
    </subcellularLocation>
    <subcellularLocation>
        <location evidence="11">Cell membrane</location>
        <topology evidence="11">Multi-pass membrane protein</topology>
    </subcellularLocation>
</comment>
<keyword evidence="10 11" id="KW-0739">Sodium transport</keyword>
<reference evidence="12 13" key="1">
    <citation type="submission" date="2019-03" db="EMBL/GenBank/DDBJ databases">
        <title>Diversity of the mouse oral microbiome.</title>
        <authorList>
            <person name="Joseph S."/>
            <person name="Aduse-Opoku J."/>
            <person name="Curtis M."/>
            <person name="Wade W."/>
            <person name="Hashim A."/>
        </authorList>
    </citation>
    <scope>NUCLEOTIDE SEQUENCE [LARGE SCALE GENOMIC DNA]</scope>
    <source>
        <strain evidence="13">irhom_31</strain>
    </source>
</reference>
<protein>
    <recommendedName>
        <fullName evidence="11">Na(+)/H(+) antiporter NhaA</fullName>
    </recommendedName>
    <alternativeName>
        <fullName evidence="11">Sodium/proton antiporter NhaA</fullName>
    </alternativeName>
</protein>
<evidence type="ECO:0000256" key="10">
    <source>
        <dbReference type="ARBA" id="ARBA00023201"/>
    </source>
</evidence>
<accession>A0A4Y9F529</accession>
<name>A0A4Y9F529_9MICC</name>
<feature type="transmembrane region" description="Helical" evidence="11">
    <location>
        <begin position="121"/>
        <end position="141"/>
    </location>
</feature>
<evidence type="ECO:0000256" key="8">
    <source>
        <dbReference type="ARBA" id="ARBA00023065"/>
    </source>
</evidence>
<dbReference type="InterPro" id="IPR004670">
    <property type="entry name" value="NhaA"/>
</dbReference>
<proteinExistence type="inferred from homology"/>
<keyword evidence="2 11" id="KW-0813">Transport</keyword>
<dbReference type="PANTHER" id="PTHR30341">
    <property type="entry name" value="SODIUM ION/PROTON ANTIPORTER NHAA-RELATED"/>
    <property type="match status" value="1"/>
</dbReference>
<evidence type="ECO:0000313" key="12">
    <source>
        <dbReference type="EMBL" id="TFU22386.1"/>
    </source>
</evidence>
<evidence type="ECO:0000256" key="2">
    <source>
        <dbReference type="ARBA" id="ARBA00022448"/>
    </source>
</evidence>
<evidence type="ECO:0000256" key="1">
    <source>
        <dbReference type="ARBA" id="ARBA00004429"/>
    </source>
</evidence>
<sequence length="634" mass="68985">MQGNTPLPDELRTVVSQESIITSNYLRKYVRRYRFLRSETNAALALALATAAALIWANFGGESYSHFWHTEAGFTIANFDLHFTFHEWVDEGLMTFFFFMVGLDVRRDIALGELRNPKQAVLPTVAALGGLAVPALIFYFMTNGSGFESAWGIVISTDTAFALGMLALIGPKNAPRLRAFLLAFAVIDDIGALSVIAIFYTDDLNPTGLFFVALGLAAIWLMARRGAWQSFPYIVIGIFTWAAMYSSGIHATLAGVLIALLMPVYAPRRSDADAASGLFNLYRQDPVPGTAMAVRQSLLYAIPLNQRLSDFLPSYVNYLVVPLFALANAGIVITGESFSAAATSSVTWGVIFGLVLGKLLGVVLGAWAVTRLMPSSRLPGLDMPRIAGIGALSGIGFTISLLVAGMAIDDEVVRDQARIGVLLASLFALILATIIFRLGDRFAPLEPPAGERLPRAIDPEKDHLYGDPNAVAQVVFYTDYSPNKVAKFAGALWQSYNELDNDSRISYTVRHKTEGALSNYLALSIEAAAAQGKFGEYHNAISHIADEVASYDESIVKELADSLGLDFVAMQERISSGIDQARIDRDNSDLPEELRESADPILYINGRRVEGPLNTWVIGNQLAEELEKAESLTS</sequence>
<feature type="transmembrane region" description="Helical" evidence="11">
    <location>
        <begin position="206"/>
        <end position="223"/>
    </location>
</feature>
<dbReference type="GO" id="GO:0006885">
    <property type="term" value="P:regulation of pH"/>
    <property type="evidence" value="ECO:0007669"/>
    <property type="project" value="UniProtKB-UniRule"/>
</dbReference>
<comment type="caution">
    <text evidence="12">The sequence shown here is derived from an EMBL/GenBank/DDBJ whole genome shotgun (WGS) entry which is preliminary data.</text>
</comment>
<feature type="transmembrane region" description="Helical" evidence="11">
    <location>
        <begin position="420"/>
        <end position="439"/>
    </location>
</feature>
<feature type="transmembrane region" description="Helical" evidence="11">
    <location>
        <begin position="147"/>
        <end position="168"/>
    </location>
</feature>
<dbReference type="GO" id="GO:0015385">
    <property type="term" value="F:sodium:proton antiporter activity"/>
    <property type="evidence" value="ECO:0007669"/>
    <property type="project" value="UniProtKB-UniRule"/>
</dbReference>
<evidence type="ECO:0000313" key="13">
    <source>
        <dbReference type="Proteomes" id="UP000297951"/>
    </source>
</evidence>
<dbReference type="Proteomes" id="UP000297951">
    <property type="component" value="Unassembled WGS sequence"/>
</dbReference>
<dbReference type="InterPro" id="IPR036249">
    <property type="entry name" value="Thioredoxin-like_sf"/>
</dbReference>
<keyword evidence="7 11" id="KW-0915">Sodium</keyword>
<feature type="transmembrane region" description="Helical" evidence="11">
    <location>
        <begin position="389"/>
        <end position="408"/>
    </location>
</feature>
<evidence type="ECO:0000256" key="11">
    <source>
        <dbReference type="HAMAP-Rule" id="MF_01844"/>
    </source>
</evidence>
<dbReference type="GO" id="GO:0005886">
    <property type="term" value="C:plasma membrane"/>
    <property type="evidence" value="ECO:0007669"/>
    <property type="project" value="UniProtKB-SubCell"/>
</dbReference>
<comment type="catalytic activity">
    <reaction evidence="11">
        <text>Na(+)(in) + 2 H(+)(out) = Na(+)(out) + 2 H(+)(in)</text>
        <dbReference type="Rhea" id="RHEA:29251"/>
        <dbReference type="ChEBI" id="CHEBI:15378"/>
        <dbReference type="ChEBI" id="CHEBI:29101"/>
    </reaction>
</comment>
<keyword evidence="6 11" id="KW-1133">Transmembrane helix</keyword>
<evidence type="ECO:0000256" key="4">
    <source>
        <dbReference type="ARBA" id="ARBA00022475"/>
    </source>
</evidence>
<feature type="transmembrane region" description="Helical" evidence="11">
    <location>
        <begin position="235"/>
        <end position="261"/>
    </location>
</feature>
<dbReference type="PANTHER" id="PTHR30341:SF0">
    <property type="entry name" value="NA(+)_H(+) ANTIPORTER NHAA"/>
    <property type="match status" value="1"/>
</dbReference>
<evidence type="ECO:0000256" key="7">
    <source>
        <dbReference type="ARBA" id="ARBA00023053"/>
    </source>
</evidence>
<comment type="function">
    <text evidence="11">Na(+)/H(+) antiporter that extrudes sodium in exchange for external protons.</text>
</comment>
<keyword evidence="8 11" id="KW-0406">Ion transport</keyword>
<evidence type="ECO:0000256" key="3">
    <source>
        <dbReference type="ARBA" id="ARBA00022449"/>
    </source>
</evidence>
<keyword evidence="3 11" id="KW-0050">Antiport</keyword>
<evidence type="ECO:0000256" key="9">
    <source>
        <dbReference type="ARBA" id="ARBA00023136"/>
    </source>
</evidence>
<dbReference type="Gene3D" id="3.40.30.10">
    <property type="entry name" value="Glutaredoxin"/>
    <property type="match status" value="1"/>
</dbReference>
<keyword evidence="5 11" id="KW-0812">Transmembrane</keyword>
<feature type="transmembrane region" description="Helical" evidence="11">
    <location>
        <begin position="41"/>
        <end position="59"/>
    </location>
</feature>
<evidence type="ECO:0000256" key="6">
    <source>
        <dbReference type="ARBA" id="ARBA00022989"/>
    </source>
</evidence>
<evidence type="ECO:0000256" key="5">
    <source>
        <dbReference type="ARBA" id="ARBA00022692"/>
    </source>
</evidence>
<dbReference type="InterPro" id="IPR023171">
    <property type="entry name" value="Na/H_antiporter_dom_sf"/>
</dbReference>
<keyword evidence="4 11" id="KW-1003">Cell membrane</keyword>
<dbReference type="Pfam" id="PF06965">
    <property type="entry name" value="Na_H_antiport_1"/>
    <property type="match status" value="1"/>
</dbReference>
<dbReference type="EMBL" id="SPQC01000018">
    <property type="protein sequence ID" value="TFU22386.1"/>
    <property type="molecule type" value="Genomic_DNA"/>
</dbReference>
<feature type="transmembrane region" description="Helical" evidence="11">
    <location>
        <begin position="346"/>
        <end position="369"/>
    </location>
</feature>
<keyword evidence="9 11" id="KW-0472">Membrane</keyword>
<dbReference type="SUPFAM" id="SSF52833">
    <property type="entry name" value="Thioredoxin-like"/>
    <property type="match status" value="1"/>
</dbReference>